<dbReference type="Gene3D" id="3.40.50.1820">
    <property type="entry name" value="alpha/beta hydrolase"/>
    <property type="match status" value="1"/>
</dbReference>
<evidence type="ECO:0000313" key="7">
    <source>
        <dbReference type="Proteomes" id="UP000320461"/>
    </source>
</evidence>
<evidence type="ECO:0000256" key="1">
    <source>
        <dbReference type="ARBA" id="ARBA00004613"/>
    </source>
</evidence>
<feature type="chain" id="PRO_5021374489" description="PKD domain-containing protein" evidence="4">
    <location>
        <begin position="27"/>
        <end position="1278"/>
    </location>
</feature>
<keyword evidence="7" id="KW-1185">Reference proteome</keyword>
<feature type="region of interest" description="Disordered" evidence="3">
    <location>
        <begin position="27"/>
        <end position="47"/>
    </location>
</feature>
<dbReference type="SUPFAM" id="SSF53474">
    <property type="entry name" value="alpha/beta-Hydrolases"/>
    <property type="match status" value="1"/>
</dbReference>
<sequence length="1278" mass="130776">MRRSRHLAVVLVAVGAILGSALPATASGGPAPDVSATGEAPPPTAPAARGAVASRAAVGQTTTYTDDAGRTVFRVDDGFDLDQYLYRGPLTFSFDIDRSYGPVDEHGHPAPGNLLYGKSMLLTMRAWDVDEAQGEVDDVRFNGNLLVPGQLSGANNQWATDTFDVFASWLHLPTPDNPRGTNTVQIDVDRNNGGWAVEIDWAELRPYVPHSSVRPVVLAHGITDNGAGAARSGMWRFDDYLQETVPGLRNRTSSPPMTLNGSIADNVAILADAVDDLVDDEPTNQVDVVAHSMGGLDARQYAFDNPGRVRNLVMVGTPNGGAELAVALCALRMNKKFPTSVVGWLARDAAPEFGDCDGPDNGLYQLLPAYVRDVFNRQVPDRPGVNYQTIAGRKGGPGSVITDGFGPGILGEDDGTVSVASVRWLSVADDEHPGLHFSVHPTVDRDHMGLIHQRDGKAPLSFAQTACEIAYYEVDFCPLPYTLDGTETADEVSSRRAVAPEAAARAQVGVGPAAVVEAGQSVQLPVDVAAGEHAGLTVFADEGLDLRLDVAELVEADVLGVAAVGATFDGPAVLTVHNPTDEPLQAASLLTLASTRTLALSVPTLVRAGEAFDIDATVAGAFDDEVVEYVVADDEGEVVVRGELTRSGDGAWATTVTPPGAGSYTVAVATVGPQARTAVSPVVVADGGELVGGFEEFTTDDDGDGLVDTLVLDVPVDVARAGDYRLAARLVDAAGRTVSTAGTRATLAAGRGTLVLELDGRQIHDRGLQGPWTLVDATLSDGAMNLLDIADLGPLAHDDVAELEHDALRVAELRDEPVDPDGDGLIDILSIQGTAHTDASGWYALNGKLVAADGTEVGRASTTVWLGAGATPIELGFDGATIGATGKDGPFVLRDLTLYPTAASAGGLALVDSLRTQAYRSALFPGGSSGDAPPIASARVAAVDGLRVDLDASASSDDHGIASIAWDLGDGNAASGETVHHEYPTPGTYTVTVRVTDTAGQVATTTLTVVTTAPTCQGLVATVVGDGRAVLHGTSGDDVIVGTGAGERIEGGEGDDVICGGGGDDVLVGGNGADRLEGGDGHDRLDGGDGDDVLIGGDEHDVLVGANGRDRLIGGAGDDRLDGGDGSDHLDGGDGADELVGANGDDTLLGGDGDDRLLGGDGHDVIDAGAGDDTADGANGDDVVTGGDGDDTITVGEGADTVHAGAGDDRVLAGGGNDVVRAGDGKDHVEGGEGDDILYGEAGDDTLLGQGGDDTLDGGPGQDVLDGGNGRNVIRDEP</sequence>
<feature type="compositionally biased region" description="Basic and acidic residues" evidence="3">
    <location>
        <begin position="1114"/>
        <end position="1132"/>
    </location>
</feature>
<dbReference type="InterPro" id="IPR001343">
    <property type="entry name" value="Hemolysn_Ca-bd"/>
</dbReference>
<feature type="compositionally biased region" description="Basic and acidic residues" evidence="3">
    <location>
        <begin position="1074"/>
        <end position="1087"/>
    </location>
</feature>
<dbReference type="AlphaFoldDB" id="A0A4Y3KNX6"/>
<evidence type="ECO:0000256" key="3">
    <source>
        <dbReference type="SAM" id="MobiDB-lite"/>
    </source>
</evidence>
<dbReference type="PANTHER" id="PTHR38340">
    <property type="entry name" value="S-LAYER PROTEIN"/>
    <property type="match status" value="1"/>
</dbReference>
<dbReference type="GO" id="GO:0005509">
    <property type="term" value="F:calcium ion binding"/>
    <property type="evidence" value="ECO:0007669"/>
    <property type="project" value="InterPro"/>
</dbReference>
<organism evidence="6 7">
    <name type="scientific">Cellulomonas gelida</name>
    <dbReference type="NCBI Taxonomy" id="1712"/>
    <lineage>
        <taxon>Bacteria</taxon>
        <taxon>Bacillati</taxon>
        <taxon>Actinomycetota</taxon>
        <taxon>Actinomycetes</taxon>
        <taxon>Micrococcales</taxon>
        <taxon>Cellulomonadaceae</taxon>
        <taxon>Cellulomonas</taxon>
    </lineage>
</organism>
<evidence type="ECO:0000313" key="6">
    <source>
        <dbReference type="EMBL" id="GEA84855.1"/>
    </source>
</evidence>
<dbReference type="InterPro" id="IPR029058">
    <property type="entry name" value="AB_hydrolase_fold"/>
</dbReference>
<reference evidence="6 7" key="1">
    <citation type="submission" date="2019-06" db="EMBL/GenBank/DDBJ databases">
        <title>Whole genome shotgun sequence of Cellulomonas gelida NBRC 3748.</title>
        <authorList>
            <person name="Hosoyama A."/>
            <person name="Uohara A."/>
            <person name="Ohji S."/>
            <person name="Ichikawa N."/>
        </authorList>
    </citation>
    <scope>NUCLEOTIDE SEQUENCE [LARGE SCALE GENOMIC DNA]</scope>
    <source>
        <strain evidence="6 7">NBRC 3748</strain>
    </source>
</reference>
<dbReference type="InterPro" id="IPR022409">
    <property type="entry name" value="PKD/Chitinase_dom"/>
</dbReference>
<comment type="caution">
    <text evidence="6">The sequence shown here is derived from an EMBL/GenBank/DDBJ whole genome shotgun (WGS) entry which is preliminary data.</text>
</comment>
<protein>
    <recommendedName>
        <fullName evidence="5">PKD domain-containing protein</fullName>
    </recommendedName>
</protein>
<dbReference type="InterPro" id="IPR035986">
    <property type="entry name" value="PKD_dom_sf"/>
</dbReference>
<evidence type="ECO:0000259" key="5">
    <source>
        <dbReference type="PROSITE" id="PS50093"/>
    </source>
</evidence>
<dbReference type="InterPro" id="IPR050557">
    <property type="entry name" value="RTX_toxin/Mannuronan_C5-epim"/>
</dbReference>
<dbReference type="PANTHER" id="PTHR38340:SF1">
    <property type="entry name" value="S-LAYER PROTEIN"/>
    <property type="match status" value="1"/>
</dbReference>
<dbReference type="SMART" id="SM00089">
    <property type="entry name" value="PKD"/>
    <property type="match status" value="1"/>
</dbReference>
<dbReference type="PROSITE" id="PS00330">
    <property type="entry name" value="HEMOLYSIN_CALCIUM"/>
    <property type="match status" value="8"/>
</dbReference>
<dbReference type="EMBL" id="BJLQ01000021">
    <property type="protein sequence ID" value="GEA84855.1"/>
    <property type="molecule type" value="Genomic_DNA"/>
</dbReference>
<dbReference type="InterPro" id="IPR018511">
    <property type="entry name" value="Hemolysin-typ_Ca-bd_CS"/>
</dbReference>
<dbReference type="GO" id="GO:0005576">
    <property type="term" value="C:extracellular region"/>
    <property type="evidence" value="ECO:0007669"/>
    <property type="project" value="UniProtKB-SubCell"/>
</dbReference>
<dbReference type="Gene3D" id="2.150.10.10">
    <property type="entry name" value="Serralysin-like metalloprotease, C-terminal"/>
    <property type="match status" value="4"/>
</dbReference>
<feature type="region of interest" description="Disordered" evidence="3">
    <location>
        <begin position="1241"/>
        <end position="1278"/>
    </location>
</feature>
<comment type="subcellular location">
    <subcellularLocation>
        <location evidence="1">Secreted</location>
    </subcellularLocation>
</comment>
<dbReference type="Proteomes" id="UP000320461">
    <property type="component" value="Unassembled WGS sequence"/>
</dbReference>
<dbReference type="SUPFAM" id="SSF51120">
    <property type="entry name" value="beta-Roll"/>
    <property type="match status" value="2"/>
</dbReference>
<dbReference type="GO" id="GO:0005975">
    <property type="term" value="P:carbohydrate metabolic process"/>
    <property type="evidence" value="ECO:0007669"/>
    <property type="project" value="UniProtKB-ARBA"/>
</dbReference>
<proteinExistence type="predicted"/>
<evidence type="ECO:0000256" key="2">
    <source>
        <dbReference type="ARBA" id="ARBA00022525"/>
    </source>
</evidence>
<dbReference type="PROSITE" id="PS50194">
    <property type="entry name" value="FILAMIN_REPEAT"/>
    <property type="match status" value="1"/>
</dbReference>
<gene>
    <name evidence="6" type="ORF">CGE01nite_21060</name>
</gene>
<dbReference type="Pfam" id="PF00353">
    <property type="entry name" value="HemolysinCabind"/>
    <property type="match status" value="6"/>
</dbReference>
<evidence type="ECO:0000256" key="4">
    <source>
        <dbReference type="SAM" id="SignalP"/>
    </source>
</evidence>
<feature type="region of interest" description="Disordered" evidence="3">
    <location>
        <begin position="1071"/>
        <end position="1091"/>
    </location>
</feature>
<feature type="signal peptide" evidence="4">
    <location>
        <begin position="1"/>
        <end position="26"/>
    </location>
</feature>
<dbReference type="OrthoDB" id="9772095at2"/>
<dbReference type="PROSITE" id="PS50093">
    <property type="entry name" value="PKD"/>
    <property type="match status" value="1"/>
</dbReference>
<keyword evidence="4" id="KW-0732">Signal</keyword>
<dbReference type="RefSeq" id="WP_141370783.1">
    <property type="nucleotide sequence ID" value="NZ_BJLQ01000021.1"/>
</dbReference>
<dbReference type="Pfam" id="PF18911">
    <property type="entry name" value="PKD_4"/>
    <property type="match status" value="1"/>
</dbReference>
<dbReference type="CDD" id="cd00146">
    <property type="entry name" value="PKD"/>
    <property type="match status" value="1"/>
</dbReference>
<dbReference type="InterPro" id="IPR013783">
    <property type="entry name" value="Ig-like_fold"/>
</dbReference>
<dbReference type="Pfam" id="PF02089">
    <property type="entry name" value="Palm_thioest"/>
    <property type="match status" value="1"/>
</dbReference>
<dbReference type="Gene3D" id="2.60.40.10">
    <property type="entry name" value="Immunoglobulins"/>
    <property type="match status" value="1"/>
</dbReference>
<name>A0A4Y3KNX6_9CELL</name>
<dbReference type="SUPFAM" id="SSF49299">
    <property type="entry name" value="PKD domain"/>
    <property type="match status" value="1"/>
</dbReference>
<feature type="region of interest" description="Disordered" evidence="3">
    <location>
        <begin position="1114"/>
        <end position="1144"/>
    </location>
</feature>
<feature type="domain" description="PKD" evidence="5">
    <location>
        <begin position="931"/>
        <end position="1014"/>
    </location>
</feature>
<dbReference type="InterPro" id="IPR011049">
    <property type="entry name" value="Serralysin-like_metalloprot_C"/>
</dbReference>
<accession>A0A4Y3KNX6</accession>
<dbReference type="InterPro" id="IPR000601">
    <property type="entry name" value="PKD_dom"/>
</dbReference>
<keyword evidence="2" id="KW-0964">Secreted</keyword>
<dbReference type="InterPro" id="IPR017868">
    <property type="entry name" value="Filamin/ABP280_repeat-like"/>
</dbReference>
<dbReference type="PRINTS" id="PR00313">
    <property type="entry name" value="CABNDNGRPT"/>
</dbReference>